<accession>A0A844ZE85</accession>
<dbReference type="AlphaFoldDB" id="A0A844ZE85"/>
<dbReference type="Gene3D" id="2.40.10.220">
    <property type="entry name" value="predicted glycosyltransferase like domains"/>
    <property type="match status" value="1"/>
</dbReference>
<protein>
    <submittedName>
        <fullName evidence="3">PilZ domain-containing protein</fullName>
    </submittedName>
</protein>
<sequence length="118" mass="13071">MVGVDTRDVARSSLFMLTRITLENNSRQYQVKVRNLSPKGMMAEGSVPVARGSRLSINLENGTTVEGTVAWIEGTRFGIAFDGTVDMADFRRSAAKAKHEVPRHLSPRRKAQGNLRKV</sequence>
<feature type="region of interest" description="Disordered" evidence="1">
    <location>
        <begin position="96"/>
        <end position="118"/>
    </location>
</feature>
<evidence type="ECO:0000313" key="4">
    <source>
        <dbReference type="Proteomes" id="UP000433104"/>
    </source>
</evidence>
<dbReference type="Pfam" id="PF07238">
    <property type="entry name" value="PilZ"/>
    <property type="match status" value="1"/>
</dbReference>
<organism evidence="3 4">
    <name type="scientific">Parapontixanthobacter aurantiacus</name>
    <dbReference type="NCBI Taxonomy" id="1463599"/>
    <lineage>
        <taxon>Bacteria</taxon>
        <taxon>Pseudomonadati</taxon>
        <taxon>Pseudomonadota</taxon>
        <taxon>Alphaproteobacteria</taxon>
        <taxon>Sphingomonadales</taxon>
        <taxon>Erythrobacteraceae</taxon>
        <taxon>Parapontixanthobacter</taxon>
    </lineage>
</organism>
<keyword evidence="4" id="KW-1185">Reference proteome</keyword>
<evidence type="ECO:0000313" key="3">
    <source>
        <dbReference type="EMBL" id="MXO86195.1"/>
    </source>
</evidence>
<reference evidence="3 4" key="1">
    <citation type="submission" date="2019-12" db="EMBL/GenBank/DDBJ databases">
        <title>Genomic-based taxomic classification of the family Erythrobacteraceae.</title>
        <authorList>
            <person name="Xu L."/>
        </authorList>
    </citation>
    <scope>NUCLEOTIDE SEQUENCE [LARGE SCALE GENOMIC DNA]</scope>
    <source>
        <strain evidence="3 4">MCCC 1A09962</strain>
    </source>
</reference>
<feature type="domain" description="PilZ" evidence="2">
    <location>
        <begin position="14"/>
        <end position="89"/>
    </location>
</feature>
<dbReference type="EMBL" id="WTYW01000002">
    <property type="protein sequence ID" value="MXO86195.1"/>
    <property type="molecule type" value="Genomic_DNA"/>
</dbReference>
<dbReference type="RefSeq" id="WP_160682833.1">
    <property type="nucleotide sequence ID" value="NZ_WTYW01000002.1"/>
</dbReference>
<dbReference type="SUPFAM" id="SSF141371">
    <property type="entry name" value="PilZ domain-like"/>
    <property type="match status" value="1"/>
</dbReference>
<feature type="compositionally biased region" description="Basic residues" evidence="1">
    <location>
        <begin position="105"/>
        <end position="118"/>
    </location>
</feature>
<name>A0A844ZE85_9SPHN</name>
<proteinExistence type="predicted"/>
<dbReference type="GO" id="GO:0035438">
    <property type="term" value="F:cyclic-di-GMP binding"/>
    <property type="evidence" value="ECO:0007669"/>
    <property type="project" value="InterPro"/>
</dbReference>
<dbReference type="InterPro" id="IPR009875">
    <property type="entry name" value="PilZ_domain"/>
</dbReference>
<evidence type="ECO:0000259" key="2">
    <source>
        <dbReference type="Pfam" id="PF07238"/>
    </source>
</evidence>
<dbReference type="Proteomes" id="UP000433104">
    <property type="component" value="Unassembled WGS sequence"/>
</dbReference>
<comment type="caution">
    <text evidence="3">The sequence shown here is derived from an EMBL/GenBank/DDBJ whole genome shotgun (WGS) entry which is preliminary data.</text>
</comment>
<dbReference type="OrthoDB" id="7391081at2"/>
<evidence type="ECO:0000256" key="1">
    <source>
        <dbReference type="SAM" id="MobiDB-lite"/>
    </source>
</evidence>
<gene>
    <name evidence="3" type="ORF">GRI38_09155</name>
</gene>